<protein>
    <submittedName>
        <fullName evidence="2">Aromatic amino acid lyase</fullName>
    </submittedName>
</protein>
<dbReference type="Pfam" id="PF00221">
    <property type="entry name" value="Lyase_aromatic"/>
    <property type="match status" value="1"/>
</dbReference>
<dbReference type="GO" id="GO:0016829">
    <property type="term" value="F:lyase activity"/>
    <property type="evidence" value="ECO:0007669"/>
    <property type="project" value="UniProtKB-KW"/>
</dbReference>
<reference evidence="2 3" key="1">
    <citation type="submission" date="2023-12" db="EMBL/GenBank/DDBJ databases">
        <title>Streptomyces sp. V4-01.</title>
        <authorList>
            <person name="Somphong A."/>
            <person name="Phongsopitanun W."/>
        </authorList>
    </citation>
    <scope>NUCLEOTIDE SEQUENCE [LARGE SCALE GENOMIC DNA]</scope>
    <source>
        <strain evidence="2 3">V4-01</strain>
    </source>
</reference>
<dbReference type="Proteomes" id="UP001344658">
    <property type="component" value="Unassembled WGS sequence"/>
</dbReference>
<proteinExistence type="predicted"/>
<dbReference type="Gene3D" id="1.20.200.10">
    <property type="entry name" value="Fumarase/aspartase (Central domain)"/>
    <property type="match status" value="1"/>
</dbReference>
<dbReference type="SUPFAM" id="SSF48557">
    <property type="entry name" value="L-aspartase-like"/>
    <property type="match status" value="1"/>
</dbReference>
<name>A0ABU7PDZ9_9ACTN</name>
<dbReference type="InterPro" id="IPR001106">
    <property type="entry name" value="Aromatic_Lyase"/>
</dbReference>
<dbReference type="InterPro" id="IPR024083">
    <property type="entry name" value="Fumarase/histidase_N"/>
</dbReference>
<accession>A0ABU7PDZ9</accession>
<dbReference type="PANTHER" id="PTHR10362">
    <property type="entry name" value="HISTIDINE AMMONIA-LYASE"/>
    <property type="match status" value="1"/>
</dbReference>
<evidence type="ECO:0000313" key="2">
    <source>
        <dbReference type="EMBL" id="MEE4543322.1"/>
    </source>
</evidence>
<keyword evidence="1 2" id="KW-0456">Lyase</keyword>
<evidence type="ECO:0000256" key="1">
    <source>
        <dbReference type="ARBA" id="ARBA00023239"/>
    </source>
</evidence>
<organism evidence="2 3">
    <name type="scientific">Actinacidiphila polyblastidii</name>
    <dbReference type="NCBI Taxonomy" id="3110430"/>
    <lineage>
        <taxon>Bacteria</taxon>
        <taxon>Bacillati</taxon>
        <taxon>Actinomycetota</taxon>
        <taxon>Actinomycetes</taxon>
        <taxon>Kitasatosporales</taxon>
        <taxon>Streptomycetaceae</taxon>
        <taxon>Actinacidiphila</taxon>
    </lineage>
</organism>
<keyword evidence="3" id="KW-1185">Reference proteome</keyword>
<dbReference type="Gene3D" id="1.10.275.10">
    <property type="entry name" value="Fumarase/aspartase (N-terminal domain)"/>
    <property type="match status" value="1"/>
</dbReference>
<dbReference type="InterPro" id="IPR008948">
    <property type="entry name" value="L-Aspartase-like"/>
</dbReference>
<gene>
    <name evidence="2" type="ORF">V2S66_15255</name>
</gene>
<dbReference type="EMBL" id="JAZEWV010000010">
    <property type="protein sequence ID" value="MEE4543322.1"/>
    <property type="molecule type" value="Genomic_DNA"/>
</dbReference>
<comment type="caution">
    <text evidence="2">The sequence shown here is derived from an EMBL/GenBank/DDBJ whole genome shotgun (WGS) entry which is preliminary data.</text>
</comment>
<evidence type="ECO:0000313" key="3">
    <source>
        <dbReference type="Proteomes" id="UP001344658"/>
    </source>
</evidence>
<sequence length="504" mass="50913">MGSYVVLDGTGLDADAVAAIADHEAEPTVLPEAYGRAERSWHAARQAAAAGRLYGRHTGVGANRMVLVSEDDQAGQDLRLLRSHAGGIGAPIPARQVRAMLAVRANQVLAGGSGLQPAVVTALVAALRLGLYPAVPEHGAVGTGDLTALAQAGLALIGEQPWLRDPAGSAGGPAGEPPDAGPAAITLTQGDALSLMSSNALTLGQAALACHDLDVLLRATHAVAALSLAGVSGSLEAYAAPVHALRPYPGARRAAAEVRRLLGAPDIPVTPGRRIQDPYGFRAFPQVHGPAMEAAAVLGRILSVEVNCASENPLISEDGPDGGPAAFHHGGFFAAPLGLALDQLSLAVLQTAQLSVSRLTHLGDPEMTGLRPFLACGPAASSGTMILEYSASSALAEIRAAASAPASAGHAVLSRGTEEAASFATQAARQTLRTVEAYRLVLSCELVAAVRALRLQPGLLAPDAPVSAALTAGVSGTLPAATEDRPLTADVAAAAGLLRTLADL</sequence>
<dbReference type="RefSeq" id="WP_330795612.1">
    <property type="nucleotide sequence ID" value="NZ_JAZEWV010000010.1"/>
</dbReference>